<dbReference type="SUPFAM" id="SSF56542">
    <property type="entry name" value="Substrate-binding domain of HMG-CoA reductase"/>
    <property type="match status" value="1"/>
</dbReference>
<proteinExistence type="inferred from homology"/>
<organism evidence="4">
    <name type="scientific">Arcella intermedia</name>
    <dbReference type="NCBI Taxonomy" id="1963864"/>
    <lineage>
        <taxon>Eukaryota</taxon>
        <taxon>Amoebozoa</taxon>
        <taxon>Tubulinea</taxon>
        <taxon>Elardia</taxon>
        <taxon>Arcellinida</taxon>
        <taxon>Sphaerothecina</taxon>
        <taxon>Arcellidae</taxon>
        <taxon>Arcella</taxon>
    </lineage>
</organism>
<dbReference type="PROSITE" id="PS50065">
    <property type="entry name" value="HMG_COA_REDUCTASE_4"/>
    <property type="match status" value="1"/>
</dbReference>
<dbReference type="InterPro" id="IPR023076">
    <property type="entry name" value="HMG_CoA_Rdtase_CS"/>
</dbReference>
<dbReference type="EMBL" id="GIBP01000647">
    <property type="protein sequence ID" value="NDV29616.1"/>
    <property type="molecule type" value="Transcribed_RNA"/>
</dbReference>
<dbReference type="PANTHER" id="PTHR10572:SF24">
    <property type="entry name" value="3-HYDROXY-3-METHYLGLUTARYL-COENZYME A REDUCTASE"/>
    <property type="match status" value="1"/>
</dbReference>
<evidence type="ECO:0000256" key="1">
    <source>
        <dbReference type="ARBA" id="ARBA00007661"/>
    </source>
</evidence>
<keyword evidence="3" id="KW-0560">Oxidoreductase</keyword>
<protein>
    <recommendedName>
        <fullName evidence="2">hydroxymethylglutaryl-CoA reductase (NADPH)</fullName>
        <ecNumber evidence="2">1.1.1.34</ecNumber>
    </recommendedName>
</protein>
<dbReference type="InterPro" id="IPR023074">
    <property type="entry name" value="HMG_CoA_Rdtase_cat_sf"/>
</dbReference>
<comment type="similarity">
    <text evidence="1">Belongs to the HMG-CoA reductase family.</text>
</comment>
<dbReference type="EC" id="1.1.1.34" evidence="2"/>
<dbReference type="InterPro" id="IPR009023">
    <property type="entry name" value="HMG_CoA_Rdtase_NAD(P)-bd_sf"/>
</dbReference>
<dbReference type="PANTHER" id="PTHR10572">
    <property type="entry name" value="3-HYDROXY-3-METHYLGLUTARYL-COENZYME A REDUCTASE"/>
    <property type="match status" value="1"/>
</dbReference>
<dbReference type="InterPro" id="IPR009029">
    <property type="entry name" value="HMG_CoA_Rdtase_sub-bd_dom_sf"/>
</dbReference>
<reference evidence="4" key="1">
    <citation type="journal article" date="2020" name="J. Eukaryot. Microbiol.">
        <title>De novo Sequencing, Assembly and Annotation of the Transcriptome for the Free-Living Testate Amoeba Arcella intermedia.</title>
        <authorList>
            <person name="Ribeiro G.M."/>
            <person name="Porfirio-Sousa A.L."/>
            <person name="Maurer-Alcala X.X."/>
            <person name="Katz L.A."/>
            <person name="Lahr D.J.G."/>
        </authorList>
    </citation>
    <scope>NUCLEOTIDE SEQUENCE</scope>
</reference>
<dbReference type="Pfam" id="PF00368">
    <property type="entry name" value="HMG-CoA_red"/>
    <property type="match status" value="1"/>
</dbReference>
<dbReference type="AlphaFoldDB" id="A0A6B2KY20"/>
<name>A0A6B2KY20_9EUKA</name>
<evidence type="ECO:0000256" key="2">
    <source>
        <dbReference type="ARBA" id="ARBA00012999"/>
    </source>
</evidence>
<dbReference type="SUPFAM" id="SSF55035">
    <property type="entry name" value="NAD-binding domain of HMG-CoA reductase"/>
    <property type="match status" value="2"/>
</dbReference>
<dbReference type="InterPro" id="IPR002202">
    <property type="entry name" value="HMG_CoA_Rdtase"/>
</dbReference>
<evidence type="ECO:0000313" key="4">
    <source>
        <dbReference type="EMBL" id="NDV29616.1"/>
    </source>
</evidence>
<dbReference type="GO" id="GO:0015936">
    <property type="term" value="P:coenzyme A metabolic process"/>
    <property type="evidence" value="ECO:0007669"/>
    <property type="project" value="InterPro"/>
</dbReference>
<accession>A0A6B2KY20</accession>
<evidence type="ECO:0000256" key="3">
    <source>
        <dbReference type="ARBA" id="ARBA00023002"/>
    </source>
</evidence>
<dbReference type="GO" id="GO:0004420">
    <property type="term" value="F:hydroxymethylglutaryl-CoA reductase (NADPH) activity"/>
    <property type="evidence" value="ECO:0007669"/>
    <property type="project" value="UniProtKB-EC"/>
</dbReference>
<dbReference type="Gene3D" id="1.10.8.660">
    <property type="match status" value="1"/>
</dbReference>
<sequence length="792" mass="88400">MKTRVDQVEMIFPTLKVNTSLPGNLADVMIENCIGTLSIPLGLGLNFLINGKELVVPMSTEEPSVVAAVSGAAKTISEHGGFSSTYTGNIMVCQIQQLEVPNAEAAEAALQEQKDYLIQYGNRFCPSMVSRGGGIKNLEVRRVYYNRENYFKVHEPGDDSRSADGSVGDRSVQNEHVMLIIGIYIDVCESMGANTVNTVAENLSPEITKFAGGRSNLKVVSNFCTERRATAKFVISVESLRYKTFSGAYMAQRMMEAYIMACEDPHRAVTHNKGVMNGVDAVAIATGQDFRAIEAAAHAWASRTGRYSPLTKYRFIKVKDSISLEGSIDLPVPIGVRGGSIQSQPSMEFTHGILSNPTTAELAQILASVGLAQNFAALRALVSEGIQKGHMSLHSRNIAIQAGAPPELVPEVSSYMIARGIISISTAQEYLAAHSILKTGTKQKFKKRKAPPSTMHVQFSVDEIKFNIIVVFLSLGETEVHLSVKEGTTPPPIQTTLFGEKDIHWFQNAFSSLESLGFTNKVAKRSNLVLVYKMKLLSMLMNLLVYRLIKIHPIETSQFIGNVLSAILNPLSIVKDNYPETIKVGFPLLYALWNVFKNHVESTVGLSGVKHTQSSQSNYHQLTEFDIAEAIKEEQLRIFYFAVKSIELKDAENLFEFLETYSRRWQITMFILCELKLVPLNLVNSEILHFLFKLGKYLEWEATVAHDVAKWKRDKENGETNSYLWWLKHSQISHSPENIKVFLDQIATKNKRRLAKLMQTPIDIIDMNTIQSRILPSIRKFYAVLELMQSKL</sequence>
<dbReference type="CDD" id="cd00644">
    <property type="entry name" value="HMG-CoA_reductase_classII"/>
    <property type="match status" value="1"/>
</dbReference>
<dbReference type="PROSITE" id="PS01192">
    <property type="entry name" value="HMG_COA_REDUCTASE_3"/>
    <property type="match status" value="1"/>
</dbReference>
<dbReference type="Gene3D" id="3.90.770.10">
    <property type="entry name" value="3-hydroxy-3-methylglutaryl-coenzyme A Reductase, Chain A, domain 2"/>
    <property type="match status" value="2"/>
</dbReference>
<dbReference type="InterPro" id="IPR004553">
    <property type="entry name" value="HMG_CoA_Rdtase_bac-typ"/>
</dbReference>